<evidence type="ECO:0000313" key="1">
    <source>
        <dbReference type="EMBL" id="GMT30716.1"/>
    </source>
</evidence>
<evidence type="ECO:0000313" key="2">
    <source>
        <dbReference type="Proteomes" id="UP001432322"/>
    </source>
</evidence>
<feature type="non-terminal residue" evidence="1">
    <location>
        <position position="92"/>
    </location>
</feature>
<dbReference type="Proteomes" id="UP001432322">
    <property type="component" value="Unassembled WGS sequence"/>
</dbReference>
<proteinExistence type="predicted"/>
<dbReference type="EMBL" id="BTSY01000005">
    <property type="protein sequence ID" value="GMT30716.1"/>
    <property type="molecule type" value="Genomic_DNA"/>
</dbReference>
<reference evidence="1" key="1">
    <citation type="submission" date="2023-10" db="EMBL/GenBank/DDBJ databases">
        <title>Genome assembly of Pristionchus species.</title>
        <authorList>
            <person name="Yoshida K."/>
            <person name="Sommer R.J."/>
        </authorList>
    </citation>
    <scope>NUCLEOTIDE SEQUENCE</scope>
    <source>
        <strain evidence="1">RS5133</strain>
    </source>
</reference>
<protein>
    <submittedName>
        <fullName evidence="1">Uncharacterized protein</fullName>
    </submittedName>
</protein>
<name>A0AAV5WFL2_9BILA</name>
<accession>A0AAV5WFL2</accession>
<gene>
    <name evidence="1" type="ORF">PFISCL1PPCAC_22013</name>
</gene>
<keyword evidence="2" id="KW-1185">Reference proteome</keyword>
<sequence>PMVGENRLINLSNVKHFTTFHKALICMDRNRAVGNSFPETGLNSIGLIAAHIIEMPPPPEYFDVIKTKIDKSDSTPRRATRGGDMLQMLQLL</sequence>
<comment type="caution">
    <text evidence="1">The sequence shown here is derived from an EMBL/GenBank/DDBJ whole genome shotgun (WGS) entry which is preliminary data.</text>
</comment>
<feature type="non-terminal residue" evidence="1">
    <location>
        <position position="1"/>
    </location>
</feature>
<organism evidence="1 2">
    <name type="scientific">Pristionchus fissidentatus</name>
    <dbReference type="NCBI Taxonomy" id="1538716"/>
    <lineage>
        <taxon>Eukaryota</taxon>
        <taxon>Metazoa</taxon>
        <taxon>Ecdysozoa</taxon>
        <taxon>Nematoda</taxon>
        <taxon>Chromadorea</taxon>
        <taxon>Rhabditida</taxon>
        <taxon>Rhabditina</taxon>
        <taxon>Diplogasteromorpha</taxon>
        <taxon>Diplogasteroidea</taxon>
        <taxon>Neodiplogasteridae</taxon>
        <taxon>Pristionchus</taxon>
    </lineage>
</organism>
<dbReference type="AlphaFoldDB" id="A0AAV5WFL2"/>